<dbReference type="RefSeq" id="WP_138127296.1">
    <property type="nucleotide sequence ID" value="NZ_SWLG01000009.1"/>
</dbReference>
<dbReference type="InterPro" id="IPR003481">
    <property type="entry name" value="FliD_N"/>
</dbReference>
<organism evidence="8 9">
    <name type="scientific">Exobacillus caeni</name>
    <dbReference type="NCBI Taxonomy" id="2574798"/>
    <lineage>
        <taxon>Bacteria</taxon>
        <taxon>Bacillati</taxon>
        <taxon>Bacillota</taxon>
        <taxon>Bacilli</taxon>
        <taxon>Bacillales</taxon>
        <taxon>Guptibacillaceae</taxon>
        <taxon>Exobacillus</taxon>
    </lineage>
</organism>
<keyword evidence="8" id="KW-0282">Flagellum</keyword>
<evidence type="ECO:0000259" key="6">
    <source>
        <dbReference type="Pfam" id="PF02465"/>
    </source>
</evidence>
<reference evidence="8 9" key="1">
    <citation type="submission" date="2019-04" db="EMBL/GenBank/DDBJ databases">
        <title>Bacillus caeni sp. nov., a bacterium isolated from mangrove sediment.</title>
        <authorList>
            <person name="Huang H."/>
            <person name="Mo K."/>
            <person name="Hu Y."/>
        </authorList>
    </citation>
    <scope>NUCLEOTIDE SEQUENCE [LARGE SCALE GENOMIC DNA]</scope>
    <source>
        <strain evidence="8 9">HB172195</strain>
    </source>
</reference>
<evidence type="ECO:0000256" key="3">
    <source>
        <dbReference type="ARBA" id="ARBA00023054"/>
    </source>
</evidence>
<comment type="similarity">
    <text evidence="1 5">Belongs to the FliD family.</text>
</comment>
<evidence type="ECO:0000256" key="1">
    <source>
        <dbReference type="ARBA" id="ARBA00009764"/>
    </source>
</evidence>
<dbReference type="PANTHER" id="PTHR30288">
    <property type="entry name" value="FLAGELLAR CAP/ASSEMBLY PROTEIN FLID"/>
    <property type="match status" value="1"/>
</dbReference>
<keyword evidence="3 5" id="KW-0175">Coiled coil</keyword>
<feature type="domain" description="Flagellar hook-associated protein 2 N-terminal" evidence="6">
    <location>
        <begin position="8"/>
        <end position="103"/>
    </location>
</feature>
<comment type="subcellular location">
    <subcellularLocation>
        <location evidence="5">Secreted</location>
    </subcellularLocation>
    <subcellularLocation>
        <location evidence="5">Bacterial flagellum</location>
    </subcellularLocation>
</comment>
<evidence type="ECO:0000256" key="4">
    <source>
        <dbReference type="ARBA" id="ARBA00023143"/>
    </source>
</evidence>
<keyword evidence="5" id="KW-0964">Secreted</keyword>
<keyword evidence="8" id="KW-0966">Cell projection</keyword>
<proteinExistence type="inferred from homology"/>
<evidence type="ECO:0000256" key="2">
    <source>
        <dbReference type="ARBA" id="ARBA00011255"/>
    </source>
</evidence>
<gene>
    <name evidence="8" type="ORF">FCL54_13920</name>
</gene>
<keyword evidence="9" id="KW-1185">Reference proteome</keyword>
<evidence type="ECO:0000313" key="8">
    <source>
        <dbReference type="EMBL" id="TLS36615.1"/>
    </source>
</evidence>
<comment type="function">
    <text evidence="5">Required for morphogenesis and for the elongation of the flagellar filament by facilitating polymerization of the flagellin monomers at the tip of growing filament. Forms a capping structure, which prevents flagellin subunits (transported through the central channel of the flagellum) from leaking out without polymerization at the distal end.</text>
</comment>
<dbReference type="GO" id="GO:0009424">
    <property type="term" value="C:bacterial-type flagellum hook"/>
    <property type="evidence" value="ECO:0007669"/>
    <property type="project" value="UniProtKB-UniRule"/>
</dbReference>
<name>A0A5R9FAG3_9BACL</name>
<dbReference type="OrthoDB" id="9776025at2"/>
<evidence type="ECO:0000313" key="9">
    <source>
        <dbReference type="Proteomes" id="UP000308230"/>
    </source>
</evidence>
<feature type="domain" description="Flagellar hook-associated protein 2 C-terminal" evidence="7">
    <location>
        <begin position="222"/>
        <end position="477"/>
    </location>
</feature>
<dbReference type="GO" id="GO:0007155">
    <property type="term" value="P:cell adhesion"/>
    <property type="evidence" value="ECO:0007669"/>
    <property type="project" value="InterPro"/>
</dbReference>
<dbReference type="GO" id="GO:0071973">
    <property type="term" value="P:bacterial-type flagellum-dependent cell motility"/>
    <property type="evidence" value="ECO:0007669"/>
    <property type="project" value="TreeGrafter"/>
</dbReference>
<comment type="subunit">
    <text evidence="2 5">Homopentamer.</text>
</comment>
<dbReference type="InterPro" id="IPR010809">
    <property type="entry name" value="FliD_C"/>
</dbReference>
<dbReference type="PANTHER" id="PTHR30288:SF0">
    <property type="entry name" value="FLAGELLAR HOOK-ASSOCIATED PROTEIN 2"/>
    <property type="match status" value="1"/>
</dbReference>
<sequence>MRITGMASGMDIDQMVKDLMKAERIPMDKLFQKKQTFEWQKQDYRDINLSLSSIRSMASELRFSSAFISYSTNSTNETAVKASPTSNTSPGTHSVDVVSLAKTAKLNSGSAIQNLSGTNAKSTDKVLAAGTTETFTVTNGGGLTSTVTLDDTDTYGSLATKIAGAVDDSTGESLGLRANFDSTTSRFFFSTKEMGADKSITFQNTTFVQNQVLAGSANTASGTDGAITFDGIQVTGLKQNTTTVNGIKLDLLQEGQSATITVQSDVSMPFDKIKAFVEKYNETIEAAEKELLEKRYRDFPPLTDEQKESMSEKEIELWEEKAKSGMLNNDPVVRGILTDLRRAWLDPVQGIPTGELNMLSQIGINTGDYREGGKLFIDEKKLKDALQNKPDEVMNLFTKGSEGIGERLYSSINESIDKLGKKAGTPGTSLVDNSVLSKRIKDIDERMRDWEDRLTRIEDRYWRQFTALETAMNRMNQQGMWIQQNLFGGM</sequence>
<dbReference type="GO" id="GO:0005576">
    <property type="term" value="C:extracellular region"/>
    <property type="evidence" value="ECO:0007669"/>
    <property type="project" value="UniProtKB-SubCell"/>
</dbReference>
<accession>A0A5R9FAG3</accession>
<evidence type="ECO:0000259" key="7">
    <source>
        <dbReference type="Pfam" id="PF07195"/>
    </source>
</evidence>
<protein>
    <recommendedName>
        <fullName evidence="5">Flagellar hook-associated protein 2</fullName>
        <shortName evidence="5">HAP2</shortName>
    </recommendedName>
    <alternativeName>
        <fullName evidence="5">Flagellar cap protein</fullName>
    </alternativeName>
</protein>
<dbReference type="Pfam" id="PF02465">
    <property type="entry name" value="FliD_N"/>
    <property type="match status" value="1"/>
</dbReference>
<dbReference type="Proteomes" id="UP000308230">
    <property type="component" value="Unassembled WGS sequence"/>
</dbReference>
<feature type="coiled-coil region" evidence="5">
    <location>
        <begin position="433"/>
        <end position="460"/>
    </location>
</feature>
<dbReference type="InterPro" id="IPR040026">
    <property type="entry name" value="FliD"/>
</dbReference>
<dbReference type="AlphaFoldDB" id="A0A5R9FAG3"/>
<dbReference type="EMBL" id="SWLG01000009">
    <property type="protein sequence ID" value="TLS36615.1"/>
    <property type="molecule type" value="Genomic_DNA"/>
</dbReference>
<keyword evidence="4 5" id="KW-0975">Bacterial flagellum</keyword>
<dbReference type="GO" id="GO:0009421">
    <property type="term" value="C:bacterial-type flagellum filament cap"/>
    <property type="evidence" value="ECO:0007669"/>
    <property type="project" value="InterPro"/>
</dbReference>
<comment type="caution">
    <text evidence="8">The sequence shown here is derived from an EMBL/GenBank/DDBJ whole genome shotgun (WGS) entry which is preliminary data.</text>
</comment>
<evidence type="ECO:0000256" key="5">
    <source>
        <dbReference type="RuleBase" id="RU362066"/>
    </source>
</evidence>
<feature type="coiled-coil region" evidence="5">
    <location>
        <begin position="270"/>
        <end position="297"/>
    </location>
</feature>
<dbReference type="Pfam" id="PF07195">
    <property type="entry name" value="FliD_C"/>
    <property type="match status" value="1"/>
</dbReference>
<keyword evidence="8" id="KW-0969">Cilium</keyword>